<evidence type="ECO:0000256" key="4">
    <source>
        <dbReference type="ARBA" id="ARBA00022741"/>
    </source>
</evidence>
<reference evidence="11" key="1">
    <citation type="journal article" date="2020" name="bioRxiv">
        <title>Comparative genomics of Chlamydomonas.</title>
        <authorList>
            <person name="Craig R.J."/>
            <person name="Hasan A.R."/>
            <person name="Ness R.W."/>
            <person name="Keightley P.D."/>
        </authorList>
    </citation>
    <scope>NUCLEOTIDE SEQUENCE</scope>
    <source>
        <strain evidence="11">SAG 7.73</strain>
    </source>
</reference>
<evidence type="ECO:0000256" key="3">
    <source>
        <dbReference type="ARBA" id="ARBA00022679"/>
    </source>
</evidence>
<evidence type="ECO:0000256" key="5">
    <source>
        <dbReference type="ARBA" id="ARBA00022777"/>
    </source>
</evidence>
<feature type="region of interest" description="Disordered" evidence="9">
    <location>
        <begin position="225"/>
        <end position="244"/>
    </location>
</feature>
<dbReference type="PANTHER" id="PTHR43671:SF98">
    <property type="entry name" value="SERINE_THREONINE-PROTEIN KINASE NEK11"/>
    <property type="match status" value="1"/>
</dbReference>
<keyword evidence="4" id="KW-0547">Nucleotide-binding</keyword>
<keyword evidence="3" id="KW-0808">Transferase</keyword>
<evidence type="ECO:0000256" key="1">
    <source>
        <dbReference type="ARBA" id="ARBA00012513"/>
    </source>
</evidence>
<evidence type="ECO:0000256" key="8">
    <source>
        <dbReference type="ARBA" id="ARBA00048679"/>
    </source>
</evidence>
<evidence type="ECO:0000256" key="6">
    <source>
        <dbReference type="ARBA" id="ARBA00022840"/>
    </source>
</evidence>
<evidence type="ECO:0000256" key="9">
    <source>
        <dbReference type="SAM" id="MobiDB-lite"/>
    </source>
</evidence>
<comment type="catalytic activity">
    <reaction evidence="8">
        <text>L-seryl-[protein] + ATP = O-phospho-L-seryl-[protein] + ADP + H(+)</text>
        <dbReference type="Rhea" id="RHEA:17989"/>
        <dbReference type="Rhea" id="RHEA-COMP:9863"/>
        <dbReference type="Rhea" id="RHEA-COMP:11604"/>
        <dbReference type="ChEBI" id="CHEBI:15378"/>
        <dbReference type="ChEBI" id="CHEBI:29999"/>
        <dbReference type="ChEBI" id="CHEBI:30616"/>
        <dbReference type="ChEBI" id="CHEBI:83421"/>
        <dbReference type="ChEBI" id="CHEBI:456216"/>
        <dbReference type="EC" id="2.7.11.1"/>
    </reaction>
</comment>
<gene>
    <name evidence="11" type="ORF">HXX76_015682</name>
</gene>
<dbReference type="PROSITE" id="PS50011">
    <property type="entry name" value="PROTEIN_KINASE_DOM"/>
    <property type="match status" value="1"/>
</dbReference>
<keyword evidence="6" id="KW-0067">ATP-binding</keyword>
<name>A0A835SN22_CHLIN</name>
<evidence type="ECO:0000256" key="2">
    <source>
        <dbReference type="ARBA" id="ARBA00022527"/>
    </source>
</evidence>
<dbReference type="OrthoDB" id="534005at2759"/>
<dbReference type="GO" id="GO:0005524">
    <property type="term" value="F:ATP binding"/>
    <property type="evidence" value="ECO:0007669"/>
    <property type="project" value="UniProtKB-KW"/>
</dbReference>
<dbReference type="SUPFAM" id="SSF56112">
    <property type="entry name" value="Protein kinase-like (PK-like)"/>
    <property type="match status" value="1"/>
</dbReference>
<keyword evidence="5" id="KW-0418">Kinase</keyword>
<dbReference type="CDD" id="cd00180">
    <property type="entry name" value="PKc"/>
    <property type="match status" value="1"/>
</dbReference>
<evidence type="ECO:0000313" key="12">
    <source>
        <dbReference type="Proteomes" id="UP000650467"/>
    </source>
</evidence>
<comment type="catalytic activity">
    <reaction evidence="7">
        <text>L-threonyl-[protein] + ATP = O-phospho-L-threonyl-[protein] + ADP + H(+)</text>
        <dbReference type="Rhea" id="RHEA:46608"/>
        <dbReference type="Rhea" id="RHEA-COMP:11060"/>
        <dbReference type="Rhea" id="RHEA-COMP:11605"/>
        <dbReference type="ChEBI" id="CHEBI:15378"/>
        <dbReference type="ChEBI" id="CHEBI:30013"/>
        <dbReference type="ChEBI" id="CHEBI:30616"/>
        <dbReference type="ChEBI" id="CHEBI:61977"/>
        <dbReference type="ChEBI" id="CHEBI:456216"/>
        <dbReference type="EC" id="2.7.11.1"/>
    </reaction>
</comment>
<keyword evidence="12" id="KW-1185">Reference proteome</keyword>
<feature type="domain" description="Protein kinase" evidence="10">
    <location>
        <begin position="120"/>
        <end position="408"/>
    </location>
</feature>
<keyword evidence="2" id="KW-0723">Serine/threonine-protein kinase</keyword>
<proteinExistence type="predicted"/>
<comment type="caution">
    <text evidence="11">The sequence shown here is derived from an EMBL/GenBank/DDBJ whole genome shotgun (WGS) entry which is preliminary data.</text>
</comment>
<dbReference type="InterPro" id="IPR008271">
    <property type="entry name" value="Ser/Thr_kinase_AS"/>
</dbReference>
<dbReference type="InterPro" id="IPR000719">
    <property type="entry name" value="Prot_kinase_dom"/>
</dbReference>
<dbReference type="EMBL" id="JAEHOC010000090">
    <property type="protein sequence ID" value="KAG2422931.1"/>
    <property type="molecule type" value="Genomic_DNA"/>
</dbReference>
<dbReference type="Proteomes" id="UP000650467">
    <property type="component" value="Unassembled WGS sequence"/>
</dbReference>
<dbReference type="SMART" id="SM00220">
    <property type="entry name" value="S_TKc"/>
    <property type="match status" value="1"/>
</dbReference>
<protein>
    <recommendedName>
        <fullName evidence="1">non-specific serine/threonine protein kinase</fullName>
        <ecNumber evidence="1">2.7.11.1</ecNumber>
    </recommendedName>
</protein>
<dbReference type="GO" id="GO:0004674">
    <property type="term" value="F:protein serine/threonine kinase activity"/>
    <property type="evidence" value="ECO:0007669"/>
    <property type="project" value="UniProtKB-KW"/>
</dbReference>
<evidence type="ECO:0000313" key="11">
    <source>
        <dbReference type="EMBL" id="KAG2422931.1"/>
    </source>
</evidence>
<sequence length="410" mass="43450">MVLVRHLRRQAADLRSRQGQSFTSALVPGISISALAPSDKRLPTIEEPATAHALCHADADTLPATDITGTTAAPAHVEDCFECPSDSPCDSSSDSDNEAPSPSGQQSLSAYLSCHGLDRCVFVKVLGQGGFGRADLVTIPLPGGGAMEAVRKVLFQSTDGISQTEALYREVAGMRAVEGCRSAVQLLGSTQPKTAGDPHELLMSWAPGGALSTYLDTLKRLRSYSTPVSRPRNGKKGKGEPAVPPTLLPESLIKVLAKCVLTAVDAMHSNSVCHGDIKSDNVFLDESDGGIRFVLGDMGLAEQADDAGFVRGRAGTRRYAAPELHTQLVGGVAECGVTLKSDMASVGMLLAEAAAFRSKPAQLRRYMRYECDLPPQTPPALKDLIEKLVDMSPDARPSAKEALAHPHLMD</sequence>
<dbReference type="PROSITE" id="PS00108">
    <property type="entry name" value="PROTEIN_KINASE_ST"/>
    <property type="match status" value="1"/>
</dbReference>
<dbReference type="Gene3D" id="1.10.510.10">
    <property type="entry name" value="Transferase(Phosphotransferase) domain 1"/>
    <property type="match status" value="1"/>
</dbReference>
<evidence type="ECO:0000259" key="10">
    <source>
        <dbReference type="PROSITE" id="PS50011"/>
    </source>
</evidence>
<accession>A0A835SN22</accession>
<organism evidence="11 12">
    <name type="scientific">Chlamydomonas incerta</name>
    <dbReference type="NCBI Taxonomy" id="51695"/>
    <lineage>
        <taxon>Eukaryota</taxon>
        <taxon>Viridiplantae</taxon>
        <taxon>Chlorophyta</taxon>
        <taxon>core chlorophytes</taxon>
        <taxon>Chlorophyceae</taxon>
        <taxon>CS clade</taxon>
        <taxon>Chlamydomonadales</taxon>
        <taxon>Chlamydomonadaceae</taxon>
        <taxon>Chlamydomonas</taxon>
    </lineage>
</organism>
<dbReference type="InterPro" id="IPR011009">
    <property type="entry name" value="Kinase-like_dom_sf"/>
</dbReference>
<dbReference type="EC" id="2.7.11.1" evidence="1"/>
<dbReference type="AlphaFoldDB" id="A0A835SN22"/>
<dbReference type="InterPro" id="IPR050660">
    <property type="entry name" value="NEK_Ser/Thr_kinase"/>
</dbReference>
<dbReference type="Pfam" id="PF00069">
    <property type="entry name" value="Pkinase"/>
    <property type="match status" value="1"/>
</dbReference>
<evidence type="ECO:0000256" key="7">
    <source>
        <dbReference type="ARBA" id="ARBA00047899"/>
    </source>
</evidence>
<dbReference type="PANTHER" id="PTHR43671">
    <property type="entry name" value="SERINE/THREONINE-PROTEIN KINASE NEK"/>
    <property type="match status" value="1"/>
</dbReference>